<keyword evidence="1" id="KW-0143">Chaperone</keyword>
<dbReference type="PANTHER" id="PTHR34227:SF1">
    <property type="entry name" value="DIMETHYL SULFOXIDE REDUCTASE CHAPERONE-RELATED"/>
    <property type="match status" value="1"/>
</dbReference>
<evidence type="ECO:0000313" key="2">
    <source>
        <dbReference type="EMBL" id="TXH91516.1"/>
    </source>
</evidence>
<dbReference type="SUPFAM" id="SSF89155">
    <property type="entry name" value="TorD-like"/>
    <property type="match status" value="1"/>
</dbReference>
<evidence type="ECO:0000313" key="3">
    <source>
        <dbReference type="Proteomes" id="UP000321192"/>
    </source>
</evidence>
<protein>
    <submittedName>
        <fullName evidence="2">Molecular chaperone</fullName>
    </submittedName>
</protein>
<gene>
    <name evidence="2" type="ORF">E6Q80_02445</name>
</gene>
<dbReference type="Gene3D" id="1.10.3480.10">
    <property type="entry name" value="TorD-like"/>
    <property type="match status" value="1"/>
</dbReference>
<dbReference type="AlphaFoldDB" id="A0A5C7T897"/>
<dbReference type="RefSeq" id="WP_276656740.1">
    <property type="nucleotide sequence ID" value="NZ_SSFD01000034.1"/>
</dbReference>
<dbReference type="InterPro" id="IPR036411">
    <property type="entry name" value="TorD-like_sf"/>
</dbReference>
<dbReference type="InterPro" id="IPR020945">
    <property type="entry name" value="DMSO/NO3_reduct_chaperone"/>
</dbReference>
<sequence>MSAAANASISIQPQPTWSDEDRARAEHYALIARLFHAAPDAALLAALAQAGRTLGGEGGELPRAWAALGAAAQTMPLQAVAEEFDALFVSVGKPEVMCNGSWYLTGFLQEEPLAELRDDLAELGLGRRAGVTETEDHIAALGEVMRHLVLTGPDDAGLARQRRFFGRHLAPWYAQFAGALAAAPGADFYAKVGGLLAAFMDIEREAFDMLEAEAR</sequence>
<organism evidence="2 3">
    <name type="scientific">Thauera aminoaromatica</name>
    <dbReference type="NCBI Taxonomy" id="164330"/>
    <lineage>
        <taxon>Bacteria</taxon>
        <taxon>Pseudomonadati</taxon>
        <taxon>Pseudomonadota</taxon>
        <taxon>Betaproteobacteria</taxon>
        <taxon>Rhodocyclales</taxon>
        <taxon>Zoogloeaceae</taxon>
        <taxon>Thauera</taxon>
    </lineage>
</organism>
<dbReference type="Proteomes" id="UP000321192">
    <property type="component" value="Unassembled WGS sequence"/>
</dbReference>
<dbReference type="Pfam" id="PF02613">
    <property type="entry name" value="Nitrate_red_del"/>
    <property type="match status" value="1"/>
</dbReference>
<proteinExistence type="predicted"/>
<accession>A0A5C7T897</accession>
<dbReference type="InterPro" id="IPR050289">
    <property type="entry name" value="TorD/DmsD_chaperones"/>
</dbReference>
<comment type="caution">
    <text evidence="2">The sequence shown here is derived from an EMBL/GenBank/DDBJ whole genome shotgun (WGS) entry which is preliminary data.</text>
</comment>
<dbReference type="EMBL" id="SSFD01000034">
    <property type="protein sequence ID" value="TXH91516.1"/>
    <property type="molecule type" value="Genomic_DNA"/>
</dbReference>
<dbReference type="PANTHER" id="PTHR34227">
    <property type="entry name" value="CHAPERONE PROTEIN YCDY"/>
    <property type="match status" value="1"/>
</dbReference>
<evidence type="ECO:0000256" key="1">
    <source>
        <dbReference type="ARBA" id="ARBA00023186"/>
    </source>
</evidence>
<reference evidence="2 3" key="1">
    <citation type="submission" date="2018-09" db="EMBL/GenBank/DDBJ databases">
        <title>Metagenome Assembled Genomes from an Advanced Water Purification Facility.</title>
        <authorList>
            <person name="Stamps B.W."/>
            <person name="Spear J.R."/>
        </authorList>
    </citation>
    <scope>NUCLEOTIDE SEQUENCE [LARGE SCALE GENOMIC DNA]</scope>
    <source>
        <strain evidence="2">Bin_27_1</strain>
    </source>
</reference>
<name>A0A5C7T897_THASP</name>